<keyword evidence="3" id="KW-1185">Reference proteome</keyword>
<dbReference type="Gene3D" id="3.60.40.10">
    <property type="entry name" value="PPM-type phosphatase domain"/>
    <property type="match status" value="1"/>
</dbReference>
<feature type="domain" description="PPM-type phosphatase" evidence="1">
    <location>
        <begin position="15"/>
        <end position="215"/>
    </location>
</feature>
<dbReference type="Proteomes" id="UP001595712">
    <property type="component" value="Unassembled WGS sequence"/>
</dbReference>
<evidence type="ECO:0000313" key="2">
    <source>
        <dbReference type="EMBL" id="MFC3495447.1"/>
    </source>
</evidence>
<organism evidence="2 3">
    <name type="scientific">Glycomyces rhizosphaerae</name>
    <dbReference type="NCBI Taxonomy" id="2054422"/>
    <lineage>
        <taxon>Bacteria</taxon>
        <taxon>Bacillati</taxon>
        <taxon>Actinomycetota</taxon>
        <taxon>Actinomycetes</taxon>
        <taxon>Glycomycetales</taxon>
        <taxon>Glycomycetaceae</taxon>
        <taxon>Glycomyces</taxon>
    </lineage>
</organism>
<dbReference type="SUPFAM" id="SSF81606">
    <property type="entry name" value="PP2C-like"/>
    <property type="match status" value="1"/>
</dbReference>
<comment type="caution">
    <text evidence="2">The sequence shown here is derived from an EMBL/GenBank/DDBJ whole genome shotgun (WGS) entry which is preliminary data.</text>
</comment>
<dbReference type="RefSeq" id="WP_387980060.1">
    <property type="nucleotide sequence ID" value="NZ_JBHRWO010000021.1"/>
</dbReference>
<protein>
    <submittedName>
        <fullName evidence="2">Protein phosphatase 2C domain-containing protein</fullName>
    </submittedName>
</protein>
<accession>A0ABV7Q3S7</accession>
<proteinExistence type="predicted"/>
<gene>
    <name evidence="2" type="ORF">ACFO8M_23435</name>
</gene>
<dbReference type="Pfam" id="PF13672">
    <property type="entry name" value="PP2C_2"/>
    <property type="match status" value="1"/>
</dbReference>
<dbReference type="InterPro" id="IPR001932">
    <property type="entry name" value="PPM-type_phosphatase-like_dom"/>
</dbReference>
<sequence length="277" mass="29863">MKVTAYSSPGSPAKPNEDYFLVDPTTAIVLDGATARTDTGCIHGADWFATNLGNALKPHVSEEGNLRRALELAIEEVAERHRGTCDLTHPGTPSAAVAIISVAPEETRWLLLGDATILFETSEGRFVKSDQRGRLPIPPEQQEADKYLIGDPRKDVALQAMKRAELATRNTPDGFWVAAADSSIAYQALIGGLPTAEIEALVIMSDGAARAVDLFHLVSWEEFGKVAFGDGPQAIIDAVREVEKADPVGERWPRNKPSDDATIIACKLGHERRSAGI</sequence>
<name>A0ABV7Q3S7_9ACTN</name>
<dbReference type="InterPro" id="IPR036457">
    <property type="entry name" value="PPM-type-like_dom_sf"/>
</dbReference>
<reference evidence="3" key="1">
    <citation type="journal article" date="2019" name="Int. J. Syst. Evol. Microbiol.">
        <title>The Global Catalogue of Microorganisms (GCM) 10K type strain sequencing project: providing services to taxonomists for standard genome sequencing and annotation.</title>
        <authorList>
            <consortium name="The Broad Institute Genomics Platform"/>
            <consortium name="The Broad Institute Genome Sequencing Center for Infectious Disease"/>
            <person name="Wu L."/>
            <person name="Ma J."/>
        </authorList>
    </citation>
    <scope>NUCLEOTIDE SEQUENCE [LARGE SCALE GENOMIC DNA]</scope>
    <source>
        <strain evidence="3">CGMCC 4.7396</strain>
    </source>
</reference>
<evidence type="ECO:0000259" key="1">
    <source>
        <dbReference type="Pfam" id="PF13672"/>
    </source>
</evidence>
<evidence type="ECO:0000313" key="3">
    <source>
        <dbReference type="Proteomes" id="UP001595712"/>
    </source>
</evidence>
<dbReference type="EMBL" id="JBHRWO010000021">
    <property type="protein sequence ID" value="MFC3495447.1"/>
    <property type="molecule type" value="Genomic_DNA"/>
</dbReference>